<organism evidence="1 2">
    <name type="scientific">Paenibacillus elgii</name>
    <dbReference type="NCBI Taxonomy" id="189691"/>
    <lineage>
        <taxon>Bacteria</taxon>
        <taxon>Bacillati</taxon>
        <taxon>Bacillota</taxon>
        <taxon>Bacilli</taxon>
        <taxon>Bacillales</taxon>
        <taxon>Paenibacillaceae</taxon>
        <taxon>Paenibacillus</taxon>
    </lineage>
</organism>
<protein>
    <submittedName>
        <fullName evidence="1">Uncharacterized protein</fullName>
    </submittedName>
</protein>
<name>A0A2T6G5L6_9BACL</name>
<reference evidence="1 2" key="1">
    <citation type="submission" date="2018-03" db="EMBL/GenBank/DDBJ databases">
        <title>Genome sequence of Paenibacillus elgii strain AC13 an antimicrobial compound producing bacteria.</title>
        <authorList>
            <person name="Kurokawa A.S."/>
            <person name="Araujo J.F."/>
            <person name="Costa R.A."/>
            <person name="Ortega D.B."/>
            <person name="Pires A.S."/>
            <person name="Pappas G.J.Jr."/>
            <person name="Franco O.L."/>
            <person name="Barreto C."/>
            <person name="Magalhaes B.S."/>
            <person name="Kruger R.H."/>
        </authorList>
    </citation>
    <scope>NUCLEOTIDE SEQUENCE [LARGE SCALE GENOMIC DNA]</scope>
    <source>
        <strain evidence="1 2">AC13</strain>
    </source>
</reference>
<dbReference type="AlphaFoldDB" id="A0A2T6G5L6"/>
<comment type="caution">
    <text evidence="1">The sequence shown here is derived from an EMBL/GenBank/DDBJ whole genome shotgun (WGS) entry which is preliminary data.</text>
</comment>
<dbReference type="Proteomes" id="UP000244184">
    <property type="component" value="Unassembled WGS sequence"/>
</dbReference>
<dbReference type="EMBL" id="PYHP01000022">
    <property type="protein sequence ID" value="PUA39454.1"/>
    <property type="molecule type" value="Genomic_DNA"/>
</dbReference>
<gene>
    <name evidence="1" type="ORF">C8Z91_08490</name>
</gene>
<proteinExistence type="predicted"/>
<sequence>MKTIQITSQLHYVVHKLKNVDLYENVSNLINDLPLSPIETYAVNKIFNQPITARLNSFIKAYDKWH</sequence>
<evidence type="ECO:0000313" key="1">
    <source>
        <dbReference type="EMBL" id="PUA39454.1"/>
    </source>
</evidence>
<accession>A0A2T6G5L6</accession>
<evidence type="ECO:0000313" key="2">
    <source>
        <dbReference type="Proteomes" id="UP000244184"/>
    </source>
</evidence>